<feature type="domain" description="Reverse transcriptase Ty1/copia-type" evidence="2">
    <location>
        <begin position="7"/>
        <end position="91"/>
    </location>
</feature>
<comment type="caution">
    <text evidence="3">The sequence shown here is derived from an EMBL/GenBank/DDBJ whole genome shotgun (WGS) entry which is preliminary data.</text>
</comment>
<evidence type="ECO:0000313" key="3">
    <source>
        <dbReference type="EMBL" id="RVW88343.1"/>
    </source>
</evidence>
<keyword evidence="1" id="KW-0732">Signal</keyword>
<evidence type="ECO:0000256" key="1">
    <source>
        <dbReference type="SAM" id="SignalP"/>
    </source>
</evidence>
<protein>
    <submittedName>
        <fullName evidence="3">Retrovirus-related Pol polyprotein from transposon RE1</fullName>
    </submittedName>
</protein>
<proteinExistence type="predicted"/>
<evidence type="ECO:0000313" key="4">
    <source>
        <dbReference type="Proteomes" id="UP000288805"/>
    </source>
</evidence>
<dbReference type="Proteomes" id="UP000288805">
    <property type="component" value="Unassembled WGS sequence"/>
</dbReference>
<feature type="signal peptide" evidence="1">
    <location>
        <begin position="1"/>
        <end position="17"/>
    </location>
</feature>
<dbReference type="EMBL" id="QGNW01000174">
    <property type="protein sequence ID" value="RVW88343.1"/>
    <property type="molecule type" value="Genomic_DNA"/>
</dbReference>
<reference evidence="3 4" key="1">
    <citation type="journal article" date="2018" name="PLoS Genet.">
        <title>Population sequencing reveals clonal diversity and ancestral inbreeding in the grapevine cultivar Chardonnay.</title>
        <authorList>
            <person name="Roach M.J."/>
            <person name="Johnson D.L."/>
            <person name="Bohlmann J."/>
            <person name="van Vuuren H.J."/>
            <person name="Jones S.J."/>
            <person name="Pretorius I.S."/>
            <person name="Schmidt S.A."/>
            <person name="Borneman A.R."/>
        </authorList>
    </citation>
    <scope>NUCLEOTIDE SEQUENCE [LARGE SCALE GENOMIC DNA]</scope>
    <source>
        <strain evidence="4">cv. Chardonnay</strain>
        <tissue evidence="3">Leaf</tissue>
    </source>
</reference>
<dbReference type="AlphaFoldDB" id="A0A438HV38"/>
<accession>A0A438HV38</accession>
<evidence type="ECO:0000259" key="2">
    <source>
        <dbReference type="Pfam" id="PF07727"/>
    </source>
</evidence>
<feature type="chain" id="PRO_5019152072" evidence="1">
    <location>
        <begin position="18"/>
        <end position="173"/>
    </location>
</feature>
<name>A0A438HV38_VITVI</name>
<dbReference type="InterPro" id="IPR013103">
    <property type="entry name" value="RVT_2"/>
</dbReference>
<organism evidence="3 4">
    <name type="scientific">Vitis vinifera</name>
    <name type="common">Grape</name>
    <dbReference type="NCBI Taxonomy" id="29760"/>
    <lineage>
        <taxon>Eukaryota</taxon>
        <taxon>Viridiplantae</taxon>
        <taxon>Streptophyta</taxon>
        <taxon>Embryophyta</taxon>
        <taxon>Tracheophyta</taxon>
        <taxon>Spermatophyta</taxon>
        <taxon>Magnoliopsida</taxon>
        <taxon>eudicotyledons</taxon>
        <taxon>Gunneridae</taxon>
        <taxon>Pentapetalae</taxon>
        <taxon>rosids</taxon>
        <taxon>Vitales</taxon>
        <taxon>Vitaceae</taxon>
        <taxon>Viteae</taxon>
        <taxon>Vitis</taxon>
    </lineage>
</organism>
<sequence>MFLFTANSSVLIVLVYVDDIIVTSNSSRLIHLLIKHFHSSFALKDLEPLTYFIGIQVSCAGDSIHLCQTKYIQDLFQRADMFDRKFASTPMSSDTSLSMFDSKPLPNPTPRCQIVWALQYYTITQLDLSFPVNKMQIGLHALMTGRALVVTIFSWVPTSSCGHPPNNELFLGA</sequence>
<gene>
    <name evidence="3" type="primary">RE1_1681</name>
    <name evidence="3" type="ORF">CK203_040979</name>
</gene>
<dbReference type="Pfam" id="PF07727">
    <property type="entry name" value="RVT_2"/>
    <property type="match status" value="1"/>
</dbReference>
<dbReference type="SUPFAM" id="SSF56672">
    <property type="entry name" value="DNA/RNA polymerases"/>
    <property type="match status" value="1"/>
</dbReference>
<dbReference type="InterPro" id="IPR043502">
    <property type="entry name" value="DNA/RNA_pol_sf"/>
</dbReference>